<dbReference type="InterPro" id="IPR050951">
    <property type="entry name" value="Retrovirus_Pol_polyprotein"/>
</dbReference>
<dbReference type="Gene3D" id="3.30.70.270">
    <property type="match status" value="1"/>
</dbReference>
<sequence>MSEDIDKDFDNILARGVIEPSEGTWSSGNAKYLHKLTEKGREYLWTKESKNAFETLKSKLLGVPILSHSDFSKPLILDTNTSQSVIGAVLSLETDGKEKKYRLREPYTLEDRAHTLRLLERNAEGQLARWLEVLSSYNLKIIKHRHGHQHRKADALSRTPCKQSCYKSDWKKNQPVNIVTQAPIFEGNEDVKSVRGKRKRAQMQIQKSGYPIERIAIDNLGKLPKTARNDKYILVIGDYNTKLTESFPMENMGASTVAYILATEIIYRCGVPTIHSDHRRQFESETFSESVTFSKLAKPVQHHTIHNPMVWFERFNSMLLNMLSVYNDKHHTN</sequence>
<evidence type="ECO:0000256" key="1">
    <source>
        <dbReference type="ARBA" id="ARBA00023268"/>
    </source>
</evidence>
<feature type="domain" description="Integrase catalytic" evidence="2">
    <location>
        <begin position="207"/>
        <end position="333"/>
    </location>
</feature>
<keyword evidence="1" id="KW-0511">Multifunctional enzyme</keyword>
<evidence type="ECO:0000313" key="3">
    <source>
        <dbReference type="EMBL" id="CAC5371808.1"/>
    </source>
</evidence>
<dbReference type="SUPFAM" id="SSF56672">
    <property type="entry name" value="DNA/RNA polymerases"/>
    <property type="match status" value="1"/>
</dbReference>
<evidence type="ECO:0000313" key="4">
    <source>
        <dbReference type="Proteomes" id="UP000507470"/>
    </source>
</evidence>
<gene>
    <name evidence="3" type="ORF">MCOR_10135</name>
</gene>
<dbReference type="PANTHER" id="PTHR37984">
    <property type="entry name" value="PROTEIN CBG26694"/>
    <property type="match status" value="1"/>
</dbReference>
<dbReference type="InterPro" id="IPR043502">
    <property type="entry name" value="DNA/RNA_pol_sf"/>
</dbReference>
<dbReference type="InterPro" id="IPR043128">
    <property type="entry name" value="Rev_trsase/Diguanyl_cyclase"/>
</dbReference>
<dbReference type="PROSITE" id="PS50994">
    <property type="entry name" value="INTEGRASE"/>
    <property type="match status" value="1"/>
</dbReference>
<dbReference type="InterPro" id="IPR001584">
    <property type="entry name" value="Integrase_cat-core"/>
</dbReference>
<reference evidence="3 4" key="1">
    <citation type="submission" date="2020-06" db="EMBL/GenBank/DDBJ databases">
        <authorList>
            <person name="Li R."/>
            <person name="Bekaert M."/>
        </authorList>
    </citation>
    <scope>NUCLEOTIDE SEQUENCE [LARGE SCALE GENOMIC DNA]</scope>
    <source>
        <strain evidence="4">wild</strain>
    </source>
</reference>
<dbReference type="InterPro" id="IPR012337">
    <property type="entry name" value="RNaseH-like_sf"/>
</dbReference>
<protein>
    <recommendedName>
        <fullName evidence="2">Integrase catalytic domain-containing protein</fullName>
    </recommendedName>
</protein>
<dbReference type="OrthoDB" id="10047254at2759"/>
<dbReference type="InterPro" id="IPR041577">
    <property type="entry name" value="RT_RNaseH_2"/>
</dbReference>
<evidence type="ECO:0000259" key="2">
    <source>
        <dbReference type="PROSITE" id="PS50994"/>
    </source>
</evidence>
<dbReference type="SUPFAM" id="SSF53098">
    <property type="entry name" value="Ribonuclease H-like"/>
    <property type="match status" value="1"/>
</dbReference>
<keyword evidence="4" id="KW-1185">Reference proteome</keyword>
<dbReference type="PANTHER" id="PTHR37984:SF5">
    <property type="entry name" value="PROTEIN NYNRIN-LIKE"/>
    <property type="match status" value="1"/>
</dbReference>
<accession>A0A6J8AQ12</accession>
<dbReference type="EMBL" id="CACVKT020001809">
    <property type="protein sequence ID" value="CAC5371808.1"/>
    <property type="molecule type" value="Genomic_DNA"/>
</dbReference>
<dbReference type="Proteomes" id="UP000507470">
    <property type="component" value="Unassembled WGS sequence"/>
</dbReference>
<name>A0A6J8AQ12_MYTCO</name>
<dbReference type="GO" id="GO:0003824">
    <property type="term" value="F:catalytic activity"/>
    <property type="evidence" value="ECO:0007669"/>
    <property type="project" value="UniProtKB-KW"/>
</dbReference>
<proteinExistence type="predicted"/>
<organism evidence="3 4">
    <name type="scientific">Mytilus coruscus</name>
    <name type="common">Sea mussel</name>
    <dbReference type="NCBI Taxonomy" id="42192"/>
    <lineage>
        <taxon>Eukaryota</taxon>
        <taxon>Metazoa</taxon>
        <taxon>Spiralia</taxon>
        <taxon>Lophotrochozoa</taxon>
        <taxon>Mollusca</taxon>
        <taxon>Bivalvia</taxon>
        <taxon>Autobranchia</taxon>
        <taxon>Pteriomorphia</taxon>
        <taxon>Mytilida</taxon>
        <taxon>Mytiloidea</taxon>
        <taxon>Mytilidae</taxon>
        <taxon>Mytilinae</taxon>
        <taxon>Mytilus</taxon>
    </lineage>
</organism>
<dbReference type="Pfam" id="PF17919">
    <property type="entry name" value="RT_RNaseH_2"/>
    <property type="match status" value="1"/>
</dbReference>
<dbReference type="Gene3D" id="3.30.420.10">
    <property type="entry name" value="Ribonuclease H-like superfamily/Ribonuclease H"/>
    <property type="match status" value="1"/>
</dbReference>
<dbReference type="InterPro" id="IPR036397">
    <property type="entry name" value="RNaseH_sf"/>
</dbReference>
<dbReference type="GO" id="GO:0003676">
    <property type="term" value="F:nucleic acid binding"/>
    <property type="evidence" value="ECO:0007669"/>
    <property type="project" value="InterPro"/>
</dbReference>
<dbReference type="AlphaFoldDB" id="A0A6J8AQ12"/>
<dbReference type="GO" id="GO:0015074">
    <property type="term" value="P:DNA integration"/>
    <property type="evidence" value="ECO:0007669"/>
    <property type="project" value="InterPro"/>
</dbReference>